<dbReference type="Proteomes" id="UP000091918">
    <property type="component" value="Unassembled WGS sequence"/>
</dbReference>
<dbReference type="EMBL" id="LGUA01000227">
    <property type="protein sequence ID" value="OAX83013.1"/>
    <property type="molecule type" value="Genomic_DNA"/>
</dbReference>
<reference evidence="1 2" key="1">
    <citation type="submission" date="2015-07" db="EMBL/GenBank/DDBJ databases">
        <title>Emmonsia species relationships and genome sequence.</title>
        <authorList>
            <person name="Cuomo C.A."/>
            <person name="Schwartz I.S."/>
            <person name="Kenyon C."/>
            <person name="de Hoog G.S."/>
            <person name="Govender N.P."/>
            <person name="Botha A."/>
            <person name="Moreno L."/>
            <person name="de Vries M."/>
            <person name="Munoz J.F."/>
            <person name="Stielow J.B."/>
        </authorList>
    </citation>
    <scope>NUCLEOTIDE SEQUENCE [LARGE SCALE GENOMIC DNA]</scope>
    <source>
        <strain evidence="1 2">CBS 136260</strain>
    </source>
</reference>
<organism evidence="1 2">
    <name type="scientific">Emergomyces africanus</name>
    <dbReference type="NCBI Taxonomy" id="1955775"/>
    <lineage>
        <taxon>Eukaryota</taxon>
        <taxon>Fungi</taxon>
        <taxon>Dikarya</taxon>
        <taxon>Ascomycota</taxon>
        <taxon>Pezizomycotina</taxon>
        <taxon>Eurotiomycetes</taxon>
        <taxon>Eurotiomycetidae</taxon>
        <taxon>Onygenales</taxon>
        <taxon>Ajellomycetaceae</taxon>
        <taxon>Emergomyces</taxon>
    </lineage>
</organism>
<name>A0A1B7P1V9_9EURO</name>
<evidence type="ECO:0000313" key="2">
    <source>
        <dbReference type="Proteomes" id="UP000091918"/>
    </source>
</evidence>
<proteinExistence type="predicted"/>
<sequence length="225" mass="25725">MTYTGAIGINFSTACELWGWFPEEEAAKLARESWLRSQGLDLATHLSAPSSAAVSFHMTSKFCDFKDDAKDYGIWRREIESKAILIDKSHVLVNNEITPDSQLEGNDINVWKPKETVRVHVEFNEDRTSDAGSIQAESSWMDHENGFKLYHKIAAVTIDGFEKDIMQYANDWRVTVNQINTHGWGPRQGMPKTSVSEIGLDDLIDELVRYKTVVKARIRTRNFRR</sequence>
<dbReference type="AlphaFoldDB" id="A0A1B7P1V9"/>
<protein>
    <submittedName>
        <fullName evidence="1">Uncharacterized protein</fullName>
    </submittedName>
</protein>
<dbReference type="OrthoDB" id="4190804at2759"/>
<dbReference type="STRING" id="1658172.A0A1B7P1V9"/>
<gene>
    <name evidence="1" type="ORF">ACJ72_02630</name>
</gene>
<accession>A0A1B7P1V9</accession>
<comment type="caution">
    <text evidence="1">The sequence shown here is derived from an EMBL/GenBank/DDBJ whole genome shotgun (WGS) entry which is preliminary data.</text>
</comment>
<evidence type="ECO:0000313" key="1">
    <source>
        <dbReference type="EMBL" id="OAX83013.1"/>
    </source>
</evidence>
<keyword evidence="2" id="KW-1185">Reference proteome</keyword>